<name>A0A1H1VAE4_9GAMM</name>
<evidence type="ECO:0000256" key="5">
    <source>
        <dbReference type="ARBA" id="ARBA00022475"/>
    </source>
</evidence>
<dbReference type="AlphaFoldDB" id="A0A1H1VAE4"/>
<evidence type="ECO:0000256" key="10">
    <source>
        <dbReference type="ARBA" id="ARBA00022989"/>
    </source>
</evidence>
<dbReference type="GO" id="GO:0015031">
    <property type="term" value="P:protein transport"/>
    <property type="evidence" value="ECO:0007669"/>
    <property type="project" value="UniProtKB-UniRule"/>
</dbReference>
<dbReference type="GO" id="GO:0055085">
    <property type="term" value="P:transmembrane transport"/>
    <property type="evidence" value="ECO:0007669"/>
    <property type="project" value="InterPro"/>
</dbReference>
<evidence type="ECO:0000256" key="13">
    <source>
        <dbReference type="RuleBase" id="RU362123"/>
    </source>
</evidence>
<comment type="similarity">
    <text evidence="2 13">Belongs to the TonB family.</text>
</comment>
<accession>A0A1H1VAE4</accession>
<feature type="compositionally biased region" description="Pro residues" evidence="14">
    <location>
        <begin position="115"/>
        <end position="134"/>
    </location>
</feature>
<evidence type="ECO:0000313" key="17">
    <source>
        <dbReference type="Proteomes" id="UP000243413"/>
    </source>
</evidence>
<dbReference type="OrthoDB" id="1628901at2"/>
<dbReference type="PRINTS" id="PR01374">
    <property type="entry name" value="TONBPROTEIN"/>
</dbReference>
<keyword evidence="10 13" id="KW-1133">Transmembrane helix</keyword>
<dbReference type="NCBIfam" id="TIGR01352">
    <property type="entry name" value="tonB_Cterm"/>
    <property type="match status" value="1"/>
</dbReference>
<dbReference type="EMBL" id="LT629763">
    <property type="protein sequence ID" value="SDS81732.1"/>
    <property type="molecule type" value="Genomic_DNA"/>
</dbReference>
<keyword evidence="13" id="KW-0735">Signal-anchor</keyword>
<protein>
    <recommendedName>
        <fullName evidence="3 13">Protein TonB</fullName>
    </recommendedName>
</protein>
<gene>
    <name evidence="16" type="ORF">SAMN05216271_2818</name>
</gene>
<keyword evidence="6 13" id="KW-0997">Cell inner membrane</keyword>
<keyword evidence="9 13" id="KW-0653">Protein transport</keyword>
<evidence type="ECO:0000256" key="2">
    <source>
        <dbReference type="ARBA" id="ARBA00006555"/>
    </source>
</evidence>
<evidence type="ECO:0000256" key="7">
    <source>
        <dbReference type="ARBA" id="ARBA00022692"/>
    </source>
</evidence>
<dbReference type="GO" id="GO:0031992">
    <property type="term" value="F:energy transducer activity"/>
    <property type="evidence" value="ECO:0007669"/>
    <property type="project" value="InterPro"/>
</dbReference>
<dbReference type="RefSeq" id="WP_092287501.1">
    <property type="nucleotide sequence ID" value="NZ_LT629763.1"/>
</dbReference>
<evidence type="ECO:0000256" key="3">
    <source>
        <dbReference type="ARBA" id="ARBA00022362"/>
    </source>
</evidence>
<comment type="subunit">
    <text evidence="12">Homodimer. Forms a complex with the accessory proteins ExbB and ExbD.</text>
</comment>
<dbReference type="Gene3D" id="3.30.2420.10">
    <property type="entry name" value="TonB"/>
    <property type="match status" value="1"/>
</dbReference>
<evidence type="ECO:0000256" key="11">
    <source>
        <dbReference type="ARBA" id="ARBA00023136"/>
    </source>
</evidence>
<evidence type="ECO:0000256" key="8">
    <source>
        <dbReference type="ARBA" id="ARBA00022737"/>
    </source>
</evidence>
<evidence type="ECO:0000256" key="1">
    <source>
        <dbReference type="ARBA" id="ARBA00004383"/>
    </source>
</evidence>
<dbReference type="PANTHER" id="PTHR33446:SF8">
    <property type="entry name" value="PROTEIN TONB"/>
    <property type="match status" value="1"/>
</dbReference>
<evidence type="ECO:0000256" key="12">
    <source>
        <dbReference type="ARBA" id="ARBA00025849"/>
    </source>
</evidence>
<comment type="subcellular location">
    <subcellularLocation>
        <location evidence="1 13">Cell inner membrane</location>
        <topology evidence="1 13">Single-pass membrane protein</topology>
        <orientation evidence="1 13">Periplasmic side</orientation>
    </subcellularLocation>
</comment>
<evidence type="ECO:0000313" key="16">
    <source>
        <dbReference type="EMBL" id="SDS81732.1"/>
    </source>
</evidence>
<feature type="region of interest" description="Disordered" evidence="14">
    <location>
        <begin position="49"/>
        <end position="73"/>
    </location>
</feature>
<dbReference type="InterPro" id="IPR037682">
    <property type="entry name" value="TonB_C"/>
</dbReference>
<dbReference type="GO" id="GO:0030288">
    <property type="term" value="C:outer membrane-bounded periplasmic space"/>
    <property type="evidence" value="ECO:0007669"/>
    <property type="project" value="InterPro"/>
</dbReference>
<feature type="transmembrane region" description="Helical" evidence="13">
    <location>
        <begin position="7"/>
        <end position="26"/>
    </location>
</feature>
<organism evidence="16 17">
    <name type="scientific">Halopseudomonas sabulinigri</name>
    <dbReference type="NCBI Taxonomy" id="472181"/>
    <lineage>
        <taxon>Bacteria</taxon>
        <taxon>Pseudomonadati</taxon>
        <taxon>Pseudomonadota</taxon>
        <taxon>Gammaproteobacteria</taxon>
        <taxon>Pseudomonadales</taxon>
        <taxon>Pseudomonadaceae</taxon>
        <taxon>Halopseudomonas</taxon>
    </lineage>
</organism>
<keyword evidence="5 13" id="KW-1003">Cell membrane</keyword>
<dbReference type="SUPFAM" id="SSF74653">
    <property type="entry name" value="TolA/TonB C-terminal domain"/>
    <property type="match status" value="1"/>
</dbReference>
<reference evidence="17" key="1">
    <citation type="submission" date="2016-10" db="EMBL/GenBank/DDBJ databases">
        <authorList>
            <person name="Varghese N."/>
            <person name="Submissions S."/>
        </authorList>
    </citation>
    <scope>NUCLEOTIDE SEQUENCE [LARGE SCALE GENOMIC DNA]</scope>
    <source>
        <strain evidence="17">JCM 14963</strain>
    </source>
</reference>
<keyword evidence="7 13" id="KW-0812">Transmembrane</keyword>
<keyword evidence="8" id="KW-0677">Repeat</keyword>
<comment type="function">
    <text evidence="13">Interacts with outer membrane receptor proteins that carry out high-affinity binding and energy dependent uptake into the periplasmic space of specific substrates. It could act to transduce energy from the cytoplasmic membrane to specific energy-requiring processes in the outer membrane, resulting in the release into the periplasm of ligands bound by these outer membrane proteins.</text>
</comment>
<dbReference type="STRING" id="472181.SAMN05216271_2818"/>
<dbReference type="GO" id="GO:0098797">
    <property type="term" value="C:plasma membrane protein complex"/>
    <property type="evidence" value="ECO:0007669"/>
    <property type="project" value="TreeGrafter"/>
</dbReference>
<evidence type="ECO:0000256" key="4">
    <source>
        <dbReference type="ARBA" id="ARBA00022448"/>
    </source>
</evidence>
<evidence type="ECO:0000256" key="14">
    <source>
        <dbReference type="SAM" id="MobiDB-lite"/>
    </source>
</evidence>
<dbReference type="Proteomes" id="UP000243413">
    <property type="component" value="Chromosome I"/>
</dbReference>
<dbReference type="PANTHER" id="PTHR33446">
    <property type="entry name" value="PROTEIN TONB-RELATED"/>
    <property type="match status" value="1"/>
</dbReference>
<feature type="domain" description="TonB C-terminal" evidence="15">
    <location>
        <begin position="134"/>
        <end position="229"/>
    </location>
</feature>
<feature type="compositionally biased region" description="Polar residues" evidence="14">
    <location>
        <begin position="49"/>
        <end position="60"/>
    </location>
</feature>
<dbReference type="InterPro" id="IPR003538">
    <property type="entry name" value="TonB"/>
</dbReference>
<dbReference type="Pfam" id="PF03544">
    <property type="entry name" value="TonB_C"/>
    <property type="match status" value="1"/>
</dbReference>
<dbReference type="GO" id="GO:0015891">
    <property type="term" value="P:siderophore transport"/>
    <property type="evidence" value="ECO:0007669"/>
    <property type="project" value="InterPro"/>
</dbReference>
<keyword evidence="11 13" id="KW-0472">Membrane</keyword>
<evidence type="ECO:0000256" key="6">
    <source>
        <dbReference type="ARBA" id="ARBA00022519"/>
    </source>
</evidence>
<feature type="region of interest" description="Disordered" evidence="14">
    <location>
        <begin position="110"/>
        <end position="140"/>
    </location>
</feature>
<dbReference type="PROSITE" id="PS52015">
    <property type="entry name" value="TONB_CTD"/>
    <property type="match status" value="1"/>
</dbReference>
<proteinExistence type="inferred from homology"/>
<keyword evidence="4 13" id="KW-0813">Transport</keyword>
<evidence type="ECO:0000256" key="9">
    <source>
        <dbReference type="ARBA" id="ARBA00022927"/>
    </source>
</evidence>
<dbReference type="InterPro" id="IPR006260">
    <property type="entry name" value="TonB/TolA_C"/>
</dbReference>
<dbReference type="InterPro" id="IPR051045">
    <property type="entry name" value="TonB-dependent_transducer"/>
</dbReference>
<evidence type="ECO:0000259" key="15">
    <source>
        <dbReference type="PROSITE" id="PS52015"/>
    </source>
</evidence>
<sequence length="229" mass="24933">MRLLLSFIGAVLVALALFTLMVLLIMPPTDDPQAPQELLRIGVVRSVSDTASEDPSQQLQRPERPEPPEPVTELQVDAPTAQQMPDLQLQIEVPQLQNALSLSVAPAQSDLRPAPAAPAPAPAPSPAAAAPPPGSAEEVTPLVDIPPNYPRRAQSAGIEGEVTLRFTITPDGKVENLRVIAAEPPGVFEREARRAVSRWRFSPRRENGRAVARDATKTLYFRMEKGRRR</sequence>